<dbReference type="Gene3D" id="3.40.640.10">
    <property type="entry name" value="Type I PLP-dependent aspartate aminotransferase-like (Major domain)"/>
    <property type="match status" value="1"/>
</dbReference>
<dbReference type="NCBIfam" id="TIGR01976">
    <property type="entry name" value="am_tr_V_VC1184"/>
    <property type="match status" value="1"/>
</dbReference>
<dbReference type="Gene3D" id="3.90.1150.10">
    <property type="entry name" value="Aspartate Aminotransferase, domain 1"/>
    <property type="match status" value="1"/>
</dbReference>
<keyword evidence="3" id="KW-1185">Reference proteome</keyword>
<evidence type="ECO:0000259" key="1">
    <source>
        <dbReference type="Pfam" id="PF00266"/>
    </source>
</evidence>
<dbReference type="Proteomes" id="UP000646776">
    <property type="component" value="Unassembled WGS sequence"/>
</dbReference>
<dbReference type="InterPro" id="IPR011340">
    <property type="entry name" value="Cys_dSase-rel"/>
</dbReference>
<sequence>MAIDLPALRAHFPSLETGLAYFDGPGGTQTPRPVADAIATTLTGPLSNRGSVSPSERNAERVVAEFRAAYADLLHMPANGIVHGRSATQLTYDFSRHLAKDWTAGDEIVVSRLDHDSNVRPWIQAAERAGATVRWIEIDAETTELDLGSFERALSSRTRLVALTAASNVLGTEPPVRKIADRAHEAGALVYVDGVHYAAHHLVDVPALGADLFVSSPYKYLGPHCGVLAAAPEFLETLRPDKLVPSTDVVPERFEFGTLPYEILAGATAAVDFLAAMDPGTETSRRERLAHSLDALHEHELTLRARLEEGLRALGDAVTVHSKAPDRTPTLLMSLAGRDAREAQIHLAARDVVAPAGSFYAYEPFTALKFEDPALRVGLAPYNTADEVDRLLDGLADFL</sequence>
<accession>A0A918H8J5</accession>
<proteinExistence type="predicted"/>
<reference evidence="2" key="2">
    <citation type="submission" date="2020-09" db="EMBL/GenBank/DDBJ databases">
        <authorList>
            <person name="Sun Q."/>
            <person name="Ohkuma M."/>
        </authorList>
    </citation>
    <scope>NUCLEOTIDE SEQUENCE</scope>
    <source>
        <strain evidence="2">JCM 4125</strain>
    </source>
</reference>
<dbReference type="InterPro" id="IPR015421">
    <property type="entry name" value="PyrdxlP-dep_Trfase_major"/>
</dbReference>
<organism evidence="2 3">
    <name type="scientific">Streptomyces phaeofaciens</name>
    <dbReference type="NCBI Taxonomy" id="68254"/>
    <lineage>
        <taxon>Bacteria</taxon>
        <taxon>Bacillati</taxon>
        <taxon>Actinomycetota</taxon>
        <taxon>Actinomycetes</taxon>
        <taxon>Kitasatosporales</taxon>
        <taxon>Streptomycetaceae</taxon>
        <taxon>Streptomyces</taxon>
    </lineage>
</organism>
<gene>
    <name evidence="2" type="ORF">GCM10010226_21330</name>
</gene>
<dbReference type="SUPFAM" id="SSF53383">
    <property type="entry name" value="PLP-dependent transferases"/>
    <property type="match status" value="1"/>
</dbReference>
<dbReference type="InterPro" id="IPR015424">
    <property type="entry name" value="PyrdxlP-dep_Trfase"/>
</dbReference>
<dbReference type="InterPro" id="IPR000192">
    <property type="entry name" value="Aminotrans_V_dom"/>
</dbReference>
<evidence type="ECO:0000313" key="2">
    <source>
        <dbReference type="EMBL" id="GGT44487.1"/>
    </source>
</evidence>
<evidence type="ECO:0000313" key="3">
    <source>
        <dbReference type="Proteomes" id="UP000646776"/>
    </source>
</evidence>
<dbReference type="PANTHER" id="PTHR43586">
    <property type="entry name" value="CYSTEINE DESULFURASE"/>
    <property type="match status" value="1"/>
</dbReference>
<dbReference type="AlphaFoldDB" id="A0A918H8J5"/>
<dbReference type="InterPro" id="IPR015422">
    <property type="entry name" value="PyrdxlP-dep_Trfase_small"/>
</dbReference>
<protein>
    <submittedName>
        <fullName evidence="2">Cysteine desulfurase-like protein</fullName>
    </submittedName>
</protein>
<comment type="caution">
    <text evidence="2">The sequence shown here is derived from an EMBL/GenBank/DDBJ whole genome shotgun (WGS) entry which is preliminary data.</text>
</comment>
<feature type="domain" description="Aminotransferase class V" evidence="1">
    <location>
        <begin position="21"/>
        <end position="391"/>
    </location>
</feature>
<reference evidence="2" key="1">
    <citation type="journal article" date="2014" name="Int. J. Syst. Evol. Microbiol.">
        <title>Complete genome sequence of Corynebacterium casei LMG S-19264T (=DSM 44701T), isolated from a smear-ripened cheese.</title>
        <authorList>
            <consortium name="US DOE Joint Genome Institute (JGI-PGF)"/>
            <person name="Walter F."/>
            <person name="Albersmeier A."/>
            <person name="Kalinowski J."/>
            <person name="Ruckert C."/>
        </authorList>
    </citation>
    <scope>NUCLEOTIDE SEQUENCE</scope>
    <source>
        <strain evidence="2">JCM 4125</strain>
    </source>
</reference>
<dbReference type="RefSeq" id="WP_189710131.1">
    <property type="nucleotide sequence ID" value="NZ_BMSA01000004.1"/>
</dbReference>
<dbReference type="Pfam" id="PF00266">
    <property type="entry name" value="Aminotran_5"/>
    <property type="match status" value="1"/>
</dbReference>
<dbReference type="EMBL" id="BMSA01000004">
    <property type="protein sequence ID" value="GGT44487.1"/>
    <property type="molecule type" value="Genomic_DNA"/>
</dbReference>
<name>A0A918H8J5_9ACTN</name>
<dbReference type="PANTHER" id="PTHR43586:SF21">
    <property type="entry name" value="PYRIDOXAL PHOSPHATE (PLP)-DEPENDENT ASPARTATE AMINOTRANSFERASE SUPERFAMILY"/>
    <property type="match status" value="1"/>
</dbReference>